<dbReference type="RefSeq" id="WP_379657268.1">
    <property type="nucleotide sequence ID" value="NZ_JBHTIV010000005.1"/>
</dbReference>
<gene>
    <name evidence="2" type="ORF">ACFQ0R_04940</name>
</gene>
<proteinExistence type="predicted"/>
<feature type="domain" description="DUF3347" evidence="1">
    <location>
        <begin position="92"/>
        <end position="180"/>
    </location>
</feature>
<dbReference type="EMBL" id="JBHTIV010000005">
    <property type="protein sequence ID" value="MFD0931942.1"/>
    <property type="molecule type" value="Genomic_DNA"/>
</dbReference>
<name>A0ABW3GPJ1_9FLAO</name>
<evidence type="ECO:0000313" key="3">
    <source>
        <dbReference type="Proteomes" id="UP001597049"/>
    </source>
</evidence>
<dbReference type="PROSITE" id="PS51257">
    <property type="entry name" value="PROKAR_LIPOPROTEIN"/>
    <property type="match status" value="1"/>
</dbReference>
<sequence>MKNLNMILSRTVLIGLMTLIIACVDKKKENNTDAEHLHDQEMHDEQMDHDHDAGMNHDGEMQGDVEHEYENHNMAEMSDMTVTKSKTASSLIDNYLAIKNALADDDKDAAAKAGESLVQSANAFDMSRVETSQQQEMKEILEVMKEHGEHISKNDMAHQREHFAQINRDMKAMLAITGSDRMLYEQYCPMYADNKGGAWLSASKDIKNPLFGSQMLNCGAVKQTISLN</sequence>
<dbReference type="Proteomes" id="UP001597049">
    <property type="component" value="Unassembled WGS sequence"/>
</dbReference>
<protein>
    <submittedName>
        <fullName evidence="2">DUF3347 domain-containing protein</fullName>
    </submittedName>
</protein>
<reference evidence="3" key="1">
    <citation type="journal article" date="2019" name="Int. J. Syst. Evol. Microbiol.">
        <title>The Global Catalogue of Microorganisms (GCM) 10K type strain sequencing project: providing services to taxonomists for standard genome sequencing and annotation.</title>
        <authorList>
            <consortium name="The Broad Institute Genomics Platform"/>
            <consortium name="The Broad Institute Genome Sequencing Center for Infectious Disease"/>
            <person name="Wu L."/>
            <person name="Ma J."/>
        </authorList>
    </citation>
    <scope>NUCLEOTIDE SEQUENCE [LARGE SCALE GENOMIC DNA]</scope>
    <source>
        <strain evidence="3">CCUG 56752</strain>
    </source>
</reference>
<dbReference type="Pfam" id="PF11827">
    <property type="entry name" value="DUF3347"/>
    <property type="match status" value="1"/>
</dbReference>
<accession>A0ABW3GPJ1</accession>
<comment type="caution">
    <text evidence="2">The sequence shown here is derived from an EMBL/GenBank/DDBJ whole genome shotgun (WGS) entry which is preliminary data.</text>
</comment>
<organism evidence="2 3">
    <name type="scientific">Psychroflexus salinarum</name>
    <dbReference type="NCBI Taxonomy" id="546024"/>
    <lineage>
        <taxon>Bacteria</taxon>
        <taxon>Pseudomonadati</taxon>
        <taxon>Bacteroidota</taxon>
        <taxon>Flavobacteriia</taxon>
        <taxon>Flavobacteriales</taxon>
        <taxon>Flavobacteriaceae</taxon>
        <taxon>Psychroflexus</taxon>
    </lineage>
</organism>
<evidence type="ECO:0000259" key="1">
    <source>
        <dbReference type="Pfam" id="PF11827"/>
    </source>
</evidence>
<dbReference type="InterPro" id="IPR021782">
    <property type="entry name" value="DUF3347"/>
</dbReference>
<evidence type="ECO:0000313" key="2">
    <source>
        <dbReference type="EMBL" id="MFD0931942.1"/>
    </source>
</evidence>
<keyword evidence="3" id="KW-1185">Reference proteome</keyword>